<dbReference type="STRING" id="196109.A0A136JA94"/>
<keyword evidence="4" id="KW-0187">Copper transport</keyword>
<evidence type="ECO:0000256" key="4">
    <source>
        <dbReference type="RuleBase" id="RU367022"/>
    </source>
</evidence>
<dbReference type="Proteomes" id="UP000070501">
    <property type="component" value="Unassembled WGS sequence"/>
</dbReference>
<comment type="similarity">
    <text evidence="4">Belongs to the copper transporter (Ctr) (TC 1.A.56) family. SLC31A subfamily.</text>
</comment>
<evidence type="ECO:0000313" key="6">
    <source>
        <dbReference type="EMBL" id="KXJ93978.1"/>
    </source>
</evidence>
<dbReference type="InParanoid" id="A0A136JA94"/>
<keyword evidence="1 4" id="KW-0812">Transmembrane</keyword>
<organism evidence="6 7">
    <name type="scientific">Microdochium bolleyi</name>
    <dbReference type="NCBI Taxonomy" id="196109"/>
    <lineage>
        <taxon>Eukaryota</taxon>
        <taxon>Fungi</taxon>
        <taxon>Dikarya</taxon>
        <taxon>Ascomycota</taxon>
        <taxon>Pezizomycotina</taxon>
        <taxon>Sordariomycetes</taxon>
        <taxon>Xylariomycetidae</taxon>
        <taxon>Xylariales</taxon>
        <taxon>Microdochiaceae</taxon>
        <taxon>Microdochium</taxon>
    </lineage>
</organism>
<dbReference type="GO" id="GO:0005886">
    <property type="term" value="C:plasma membrane"/>
    <property type="evidence" value="ECO:0007669"/>
    <property type="project" value="TreeGrafter"/>
</dbReference>
<evidence type="ECO:0000256" key="2">
    <source>
        <dbReference type="ARBA" id="ARBA00022989"/>
    </source>
</evidence>
<keyword evidence="4" id="KW-0186">Copper</keyword>
<comment type="subcellular location">
    <subcellularLocation>
        <location evidence="4">Membrane</location>
        <topology evidence="4">Multi-pass membrane protein</topology>
    </subcellularLocation>
</comment>
<dbReference type="PANTHER" id="PTHR12483">
    <property type="entry name" value="SOLUTE CARRIER FAMILY 31 COPPER TRANSPORTERS"/>
    <property type="match status" value="1"/>
</dbReference>
<feature type="transmembrane region" description="Helical" evidence="4">
    <location>
        <begin position="178"/>
        <end position="198"/>
    </location>
</feature>
<protein>
    <recommendedName>
        <fullName evidence="4">Copper transport protein</fullName>
    </recommendedName>
</protein>
<keyword evidence="4" id="KW-0813">Transport</keyword>
<name>A0A136JA94_9PEZI</name>
<dbReference type="Pfam" id="PF04145">
    <property type="entry name" value="Ctr"/>
    <property type="match status" value="1"/>
</dbReference>
<dbReference type="GO" id="GO:0005375">
    <property type="term" value="F:copper ion transmembrane transporter activity"/>
    <property type="evidence" value="ECO:0007669"/>
    <property type="project" value="UniProtKB-UniRule"/>
</dbReference>
<dbReference type="InterPro" id="IPR007274">
    <property type="entry name" value="Cop_transporter"/>
</dbReference>
<evidence type="ECO:0000256" key="3">
    <source>
        <dbReference type="ARBA" id="ARBA00023136"/>
    </source>
</evidence>
<feature type="region of interest" description="Disordered" evidence="5">
    <location>
        <begin position="1"/>
        <end position="26"/>
    </location>
</feature>
<reference evidence="7" key="1">
    <citation type="submission" date="2016-02" db="EMBL/GenBank/DDBJ databases">
        <title>Draft genome sequence of Microdochium bolleyi, a fungal endophyte of beachgrass.</title>
        <authorList>
            <consortium name="DOE Joint Genome Institute"/>
            <person name="David A.S."/>
            <person name="May G."/>
            <person name="Haridas S."/>
            <person name="Lim J."/>
            <person name="Wang M."/>
            <person name="Labutti K."/>
            <person name="Lipzen A."/>
            <person name="Barry K."/>
            <person name="Grigoriev I.V."/>
        </authorList>
    </citation>
    <scope>NUCLEOTIDE SEQUENCE [LARGE SCALE GENOMIC DNA]</scope>
    <source>
        <strain evidence="7">J235TASD1</strain>
    </source>
</reference>
<keyword evidence="4" id="KW-0406">Ion transport</keyword>
<feature type="compositionally biased region" description="Low complexity" evidence="5">
    <location>
        <begin position="10"/>
        <end position="26"/>
    </location>
</feature>
<dbReference type="PANTHER" id="PTHR12483:SF120">
    <property type="entry name" value="HIGH-AFFINITY COPPER TRANSPORTER CTRA2"/>
    <property type="match status" value="1"/>
</dbReference>
<dbReference type="AlphaFoldDB" id="A0A136JA94"/>
<gene>
    <name evidence="6" type="ORF">Micbo1qcDRAFT_193277</name>
</gene>
<evidence type="ECO:0000256" key="5">
    <source>
        <dbReference type="SAM" id="MobiDB-lite"/>
    </source>
</evidence>
<keyword evidence="3 4" id="KW-0472">Membrane</keyword>
<evidence type="ECO:0000313" key="7">
    <source>
        <dbReference type="Proteomes" id="UP000070501"/>
    </source>
</evidence>
<keyword evidence="7" id="KW-1185">Reference proteome</keyword>
<dbReference type="EMBL" id="KQ964247">
    <property type="protein sequence ID" value="KXJ93978.1"/>
    <property type="molecule type" value="Genomic_DNA"/>
</dbReference>
<proteinExistence type="inferred from homology"/>
<sequence length="202" mass="21703">MAPHGTGAHGSMDMDMGSGSASSSSDAAQPMHMMSIFQTSMATSLYSTAWTPASTGAYAGTCIFLAALAIVFRMLLWGKNAAEARWLDAEMARRYVVVQGKGTMAERVARDSESRKGLTLSENGVEEKVMVLQRRDGLAAQKRPWRLSVDPLRALFDTVIVGVGYMLMLAVMTMNVGYFLSILAGTFVGSLAVGRYTGSSEH</sequence>
<dbReference type="OrthoDB" id="73901at2759"/>
<evidence type="ECO:0000256" key="1">
    <source>
        <dbReference type="ARBA" id="ARBA00022692"/>
    </source>
</evidence>
<accession>A0A136JA94</accession>
<keyword evidence="2 4" id="KW-1133">Transmembrane helix</keyword>
<feature type="transmembrane region" description="Helical" evidence="4">
    <location>
        <begin position="56"/>
        <end position="76"/>
    </location>
</feature>